<keyword evidence="3 6" id="KW-0812">Transmembrane</keyword>
<protein>
    <submittedName>
        <fullName evidence="7">MATE family efflux transporter</fullName>
    </submittedName>
</protein>
<sequence length="442" mass="47574">MTDRVRLEAPAQSVWRLAVPIILSNLSTPLLGAVDTAVMGHLPDATYVGAVAVGAMVFSFLYWGFGFLRMGTTGFTAQAYGAGDRDELRATLGRPLLLAVLLGAVLIAVQTPIGGLAFWLVETSPQVEGFAREYYAIRIWSAPFALTNYAVLGWLLGTQRARTALVLQVVLNGTNALLDLAFVYGLGWTIAGVAAASLIAEIVAAGLGLSICAVLLRRAGGRWAWNRIADRARLTELFRVNRDIFLRTLSLIFAFAYFTAKGAEMGETRLAANAILMQLQQFLSFGLDGFAHAAEILAGNAIGAKDRPGFRRACRAATLSALALALFAALVFALAGPGIVRLFTDIEDIRSVAGDYLPWMVLSPFVSVWPFMLDGIFIGATRTTAMRNAMLVSLAIYLAACWTLIPLFDNHGLWASLLVFMAARGLTLGWYFPALARSVGRG</sequence>
<keyword evidence="8" id="KW-1185">Reference proteome</keyword>
<dbReference type="PANTHER" id="PTHR42893">
    <property type="entry name" value="PROTEIN DETOXIFICATION 44, CHLOROPLASTIC-RELATED"/>
    <property type="match status" value="1"/>
</dbReference>
<evidence type="ECO:0000256" key="5">
    <source>
        <dbReference type="ARBA" id="ARBA00023136"/>
    </source>
</evidence>
<keyword evidence="5 6" id="KW-0472">Membrane</keyword>
<evidence type="ECO:0000256" key="3">
    <source>
        <dbReference type="ARBA" id="ARBA00022692"/>
    </source>
</evidence>
<evidence type="ECO:0000256" key="4">
    <source>
        <dbReference type="ARBA" id="ARBA00022989"/>
    </source>
</evidence>
<feature type="transmembrane region" description="Helical" evidence="6">
    <location>
        <begin position="139"/>
        <end position="157"/>
    </location>
</feature>
<proteinExistence type="inferred from homology"/>
<comment type="subcellular location">
    <subcellularLocation>
        <location evidence="1">Membrane</location>
        <topology evidence="1">Multi-pass membrane protein</topology>
    </subcellularLocation>
</comment>
<name>A0ABS1DM41_9PROT</name>
<evidence type="ECO:0000256" key="2">
    <source>
        <dbReference type="ARBA" id="ARBA00010199"/>
    </source>
</evidence>
<comment type="similarity">
    <text evidence="2">Belongs to the multi antimicrobial extrusion (MATE) (TC 2.A.66.1) family.</text>
</comment>
<reference evidence="7 8" key="1">
    <citation type="journal article" date="2020" name="Microorganisms">
        <title>Osmotic Adaptation and Compatible Solute Biosynthesis of Phototrophic Bacteria as Revealed from Genome Analyses.</title>
        <authorList>
            <person name="Imhoff J.F."/>
            <person name="Rahn T."/>
            <person name="Kunzel S."/>
            <person name="Keller A."/>
            <person name="Neulinger S.C."/>
        </authorList>
    </citation>
    <scope>NUCLEOTIDE SEQUENCE [LARGE SCALE GENOMIC DNA]</scope>
    <source>
        <strain evidence="7 8">DSM 9895</strain>
    </source>
</reference>
<feature type="transmembrane region" description="Helical" evidence="6">
    <location>
        <begin position="389"/>
        <end position="408"/>
    </location>
</feature>
<feature type="transmembrane region" description="Helical" evidence="6">
    <location>
        <begin position="14"/>
        <end position="34"/>
    </location>
</feature>
<evidence type="ECO:0000313" key="7">
    <source>
        <dbReference type="EMBL" id="MBK1670548.1"/>
    </source>
</evidence>
<dbReference type="InterPro" id="IPR044644">
    <property type="entry name" value="DinF-like"/>
</dbReference>
<evidence type="ECO:0000256" key="1">
    <source>
        <dbReference type="ARBA" id="ARBA00004141"/>
    </source>
</evidence>
<dbReference type="CDD" id="cd13136">
    <property type="entry name" value="MATE_DinF_like"/>
    <property type="match status" value="1"/>
</dbReference>
<feature type="transmembrane region" description="Helical" evidence="6">
    <location>
        <begin position="46"/>
        <end position="65"/>
    </location>
</feature>
<dbReference type="EMBL" id="NRRL01000100">
    <property type="protein sequence ID" value="MBK1670548.1"/>
    <property type="molecule type" value="Genomic_DNA"/>
</dbReference>
<dbReference type="RefSeq" id="WP_200342915.1">
    <property type="nucleotide sequence ID" value="NZ_NRRL01000100.1"/>
</dbReference>
<feature type="transmembrane region" description="Helical" evidence="6">
    <location>
        <begin position="316"/>
        <end position="336"/>
    </location>
</feature>
<dbReference type="PANTHER" id="PTHR42893:SF46">
    <property type="entry name" value="PROTEIN DETOXIFICATION 44, CHLOROPLASTIC"/>
    <property type="match status" value="1"/>
</dbReference>
<keyword evidence="4 6" id="KW-1133">Transmembrane helix</keyword>
<feature type="transmembrane region" description="Helical" evidence="6">
    <location>
        <begin position="414"/>
        <end position="432"/>
    </location>
</feature>
<feature type="transmembrane region" description="Helical" evidence="6">
    <location>
        <begin position="164"/>
        <end position="184"/>
    </location>
</feature>
<feature type="transmembrane region" description="Helical" evidence="6">
    <location>
        <begin position="96"/>
        <end position="119"/>
    </location>
</feature>
<dbReference type="Pfam" id="PF01554">
    <property type="entry name" value="MatE"/>
    <property type="match status" value="2"/>
</dbReference>
<feature type="transmembrane region" description="Helical" evidence="6">
    <location>
        <begin position="190"/>
        <end position="216"/>
    </location>
</feature>
<dbReference type="Proteomes" id="UP001296873">
    <property type="component" value="Unassembled WGS sequence"/>
</dbReference>
<evidence type="ECO:0000256" key="6">
    <source>
        <dbReference type="SAM" id="Phobius"/>
    </source>
</evidence>
<comment type="caution">
    <text evidence="7">The sequence shown here is derived from an EMBL/GenBank/DDBJ whole genome shotgun (WGS) entry which is preliminary data.</text>
</comment>
<feature type="transmembrane region" description="Helical" evidence="6">
    <location>
        <begin position="356"/>
        <end position="377"/>
    </location>
</feature>
<gene>
    <name evidence="7" type="ORF">CKO28_21230</name>
</gene>
<dbReference type="NCBIfam" id="TIGR00797">
    <property type="entry name" value="matE"/>
    <property type="match status" value="1"/>
</dbReference>
<organism evidence="7 8">
    <name type="scientific">Rhodovibrio sodomensis</name>
    <dbReference type="NCBI Taxonomy" id="1088"/>
    <lineage>
        <taxon>Bacteria</taxon>
        <taxon>Pseudomonadati</taxon>
        <taxon>Pseudomonadota</taxon>
        <taxon>Alphaproteobacteria</taxon>
        <taxon>Rhodospirillales</taxon>
        <taxon>Rhodovibrionaceae</taxon>
        <taxon>Rhodovibrio</taxon>
    </lineage>
</organism>
<evidence type="ECO:0000313" key="8">
    <source>
        <dbReference type="Proteomes" id="UP001296873"/>
    </source>
</evidence>
<accession>A0ABS1DM41</accession>
<dbReference type="InterPro" id="IPR002528">
    <property type="entry name" value="MATE_fam"/>
</dbReference>